<dbReference type="PANTHER" id="PTHR13696:SF96">
    <property type="entry name" value="COBQ_COBB_MIND_PARA NUCLEOTIDE BINDING DOMAIN-CONTAINING PROTEIN"/>
    <property type="match status" value="1"/>
</dbReference>
<dbReference type="Gene3D" id="3.40.50.300">
    <property type="entry name" value="P-loop containing nucleotide triphosphate hydrolases"/>
    <property type="match status" value="1"/>
</dbReference>
<comment type="caution">
    <text evidence="2">The sequence shown here is derived from an EMBL/GenBank/DDBJ whole genome shotgun (WGS) entry which is preliminary data.</text>
</comment>
<dbReference type="Pfam" id="PF01656">
    <property type="entry name" value="CbiA"/>
    <property type="match status" value="1"/>
</dbReference>
<dbReference type="AlphaFoldDB" id="A0A6B1DR65"/>
<dbReference type="InterPro" id="IPR048089">
    <property type="entry name" value="McdA"/>
</dbReference>
<feature type="domain" description="CobQ/CobB/MinD/ParA nucleotide binding" evidence="1">
    <location>
        <begin position="27"/>
        <end position="204"/>
    </location>
</feature>
<sequence>MCPCCIIAMKYCCEQAIGQYGKRTMVIAFLNQKGGTGKTTLAVHVACELARAGSDVLLLDADPQASASEWAGLRAETPCTVMACTRPNLHNEVAKVRDRFDHIVVDGPPRGDALLRSCLVAADLCVIPIEPSGLSVRAADRILAMVETVRTIRPGLEARFVVNRKKARTLIGRELRHLATGLMVLETEISDRIDFANAVTYGRTIAERAGDGHPGAVEIARLTEELLHIQTQEQIP</sequence>
<reference evidence="2" key="1">
    <citation type="submission" date="2019-09" db="EMBL/GenBank/DDBJ databases">
        <title>Characterisation of the sponge microbiome using genome-centric metagenomics.</title>
        <authorList>
            <person name="Engelberts J.P."/>
            <person name="Robbins S.J."/>
            <person name="De Goeij J.M."/>
            <person name="Aranda M."/>
            <person name="Bell S.C."/>
            <person name="Webster N.S."/>
        </authorList>
    </citation>
    <scope>NUCLEOTIDE SEQUENCE</scope>
    <source>
        <strain evidence="2">SB0662_bin_9</strain>
    </source>
</reference>
<dbReference type="InterPro" id="IPR027417">
    <property type="entry name" value="P-loop_NTPase"/>
</dbReference>
<dbReference type="PIRSF" id="PIRSF009320">
    <property type="entry name" value="Nuc_binding_HP_1000"/>
    <property type="match status" value="1"/>
</dbReference>
<dbReference type="EMBL" id="VXPY01000032">
    <property type="protein sequence ID" value="MYD89697.1"/>
    <property type="molecule type" value="Genomic_DNA"/>
</dbReference>
<proteinExistence type="predicted"/>
<dbReference type="InterPro" id="IPR002586">
    <property type="entry name" value="CobQ/CobB/MinD/ParA_Nub-bd_dom"/>
</dbReference>
<organism evidence="2">
    <name type="scientific">Caldilineaceae bacterium SB0662_bin_9</name>
    <dbReference type="NCBI Taxonomy" id="2605258"/>
    <lineage>
        <taxon>Bacteria</taxon>
        <taxon>Bacillati</taxon>
        <taxon>Chloroflexota</taxon>
        <taxon>Caldilineae</taxon>
        <taxon>Caldilineales</taxon>
        <taxon>Caldilineaceae</taxon>
    </lineage>
</organism>
<dbReference type="SUPFAM" id="SSF52540">
    <property type="entry name" value="P-loop containing nucleoside triphosphate hydrolases"/>
    <property type="match status" value="1"/>
</dbReference>
<dbReference type="InterPro" id="IPR050678">
    <property type="entry name" value="DNA_Partitioning_ATPase"/>
</dbReference>
<gene>
    <name evidence="2" type="ORF">F4Y08_05070</name>
</gene>
<evidence type="ECO:0000259" key="1">
    <source>
        <dbReference type="Pfam" id="PF01656"/>
    </source>
</evidence>
<evidence type="ECO:0000313" key="2">
    <source>
        <dbReference type="EMBL" id="MYD89697.1"/>
    </source>
</evidence>
<name>A0A6B1DR65_9CHLR</name>
<dbReference type="CDD" id="cd02042">
    <property type="entry name" value="ParAB_family"/>
    <property type="match status" value="1"/>
</dbReference>
<dbReference type="PANTHER" id="PTHR13696">
    <property type="entry name" value="P-LOOP CONTAINING NUCLEOSIDE TRIPHOSPHATE HYDROLASE"/>
    <property type="match status" value="1"/>
</dbReference>
<dbReference type="NCBIfam" id="NF041546">
    <property type="entry name" value="ParA_partition"/>
    <property type="match status" value="1"/>
</dbReference>
<accession>A0A6B1DR65</accession>
<protein>
    <submittedName>
        <fullName evidence="2">ParA family protein</fullName>
    </submittedName>
</protein>